<proteinExistence type="inferred from homology"/>
<dbReference type="InterPro" id="IPR022418">
    <property type="entry name" value="Porphobilinogen_deaminase_C"/>
</dbReference>
<evidence type="ECO:0000256" key="4">
    <source>
        <dbReference type="ARBA" id="ARBA00011245"/>
    </source>
</evidence>
<comment type="function">
    <text evidence="1 8">Tetrapolymerization of the monopyrrole PBG into the hydroxymethylbilane pre-uroporphyrinogen in several discrete steps.</text>
</comment>
<dbReference type="InParanoid" id="A0A6N7EV78"/>
<dbReference type="SUPFAM" id="SSF54782">
    <property type="entry name" value="Porphobilinogen deaminase (hydroxymethylbilane synthase), C-terminal domain"/>
    <property type="match status" value="1"/>
</dbReference>
<evidence type="ECO:0000313" key="11">
    <source>
        <dbReference type="EMBL" id="MPV85873.1"/>
    </source>
</evidence>
<evidence type="ECO:0000256" key="7">
    <source>
        <dbReference type="ARBA" id="ARBA00048169"/>
    </source>
</evidence>
<dbReference type="Gene3D" id="3.30.160.40">
    <property type="entry name" value="Porphobilinogen deaminase, C-terminal domain"/>
    <property type="match status" value="1"/>
</dbReference>
<dbReference type="GO" id="GO:0005737">
    <property type="term" value="C:cytoplasm"/>
    <property type="evidence" value="ECO:0007669"/>
    <property type="project" value="UniProtKB-UniRule"/>
</dbReference>
<evidence type="ECO:0000259" key="10">
    <source>
        <dbReference type="Pfam" id="PF03900"/>
    </source>
</evidence>
<dbReference type="InterPro" id="IPR000860">
    <property type="entry name" value="HemC"/>
</dbReference>
<feature type="domain" description="Porphobilinogen deaminase C-terminal" evidence="10">
    <location>
        <begin position="225"/>
        <end position="313"/>
    </location>
</feature>
<dbReference type="PANTHER" id="PTHR11557:SF0">
    <property type="entry name" value="PORPHOBILINOGEN DEAMINASE"/>
    <property type="match status" value="1"/>
</dbReference>
<reference evidence="11 12" key="1">
    <citation type="submission" date="2019-10" db="EMBL/GenBank/DDBJ databases">
        <title>Cardiobacteriales fam. a chemoheterotrophic member of the order Cardiobacteriales, and proposal of Cardiobacteriales fam. nov.</title>
        <authorList>
            <person name="Wang C."/>
        </authorList>
    </citation>
    <scope>NUCLEOTIDE SEQUENCE [LARGE SCALE GENOMIC DNA]</scope>
    <source>
        <strain evidence="11 12">ML27</strain>
    </source>
</reference>
<evidence type="ECO:0000256" key="2">
    <source>
        <dbReference type="ARBA" id="ARBA00004735"/>
    </source>
</evidence>
<dbReference type="Pfam" id="PF03900">
    <property type="entry name" value="Porphobil_deamC"/>
    <property type="match status" value="1"/>
</dbReference>
<keyword evidence="6 8" id="KW-0627">Porphyrin biosynthesis</keyword>
<dbReference type="GO" id="GO:0004418">
    <property type="term" value="F:hydroxymethylbilane synthase activity"/>
    <property type="evidence" value="ECO:0007669"/>
    <property type="project" value="UniProtKB-UniRule"/>
</dbReference>
<comment type="caution">
    <text evidence="11">The sequence shown here is derived from an EMBL/GenBank/DDBJ whole genome shotgun (WGS) entry which is preliminary data.</text>
</comment>
<comment type="cofactor">
    <cofactor evidence="8">
        <name>dipyrromethane</name>
        <dbReference type="ChEBI" id="CHEBI:60342"/>
    </cofactor>
    <text evidence="8">Binds 1 dipyrromethane group covalently.</text>
</comment>
<gene>
    <name evidence="8 11" type="primary">hemC</name>
    <name evidence="11" type="ORF">GCU85_03855</name>
</gene>
<evidence type="ECO:0000256" key="5">
    <source>
        <dbReference type="ARBA" id="ARBA00022679"/>
    </source>
</evidence>
<keyword evidence="5 8" id="KW-0808">Transferase</keyword>
<accession>A0A6N7EV78</accession>
<sequence length="328" mass="35532">MSKTIRIATRNSPLALWQANFVKAQLLKHHPSLSIDIIGMTTRGDQIIDTPLTKLGGKGLFVKELEKAILENNADIAVHSMKDVGTQCPPGLFISTIMARHNPFDAFVSNDYASLDAMPPNSIVGSCSLRRICQLQKHYPQLQFTPLRGNVNTRLQKLDDQQYDAIILAAAGLERLQLTQRIRVEIPPEICLPAIAQGTIGIECRQSDQRLHEMLAVLSDTDNTICATAERTINARLQGSCQTPIAAYATLQNSPTNHSQQATRTLHLKALVGTPDGRLILSAAQSTTIDADMTIDALLEKATTLGNAVAASLVEQGAAEILATLSTP</sequence>
<dbReference type="PRINTS" id="PR00151">
    <property type="entry name" value="PORPHBDMNASE"/>
</dbReference>
<dbReference type="NCBIfam" id="TIGR00212">
    <property type="entry name" value="hemC"/>
    <property type="match status" value="1"/>
</dbReference>
<dbReference type="UniPathway" id="UPA00251">
    <property type="reaction ID" value="UER00319"/>
</dbReference>
<dbReference type="HAMAP" id="MF_00260">
    <property type="entry name" value="Porphobil_deam"/>
    <property type="match status" value="1"/>
</dbReference>
<comment type="pathway">
    <text evidence="2">Porphyrin-containing compound metabolism; protoporphyrin-IX biosynthesis; coproporphyrinogen-III from 5-aminolevulinate: step 2/4.</text>
</comment>
<dbReference type="Gene3D" id="3.40.190.10">
    <property type="entry name" value="Periplasmic binding protein-like II"/>
    <property type="match status" value="2"/>
</dbReference>
<dbReference type="PIRSF" id="PIRSF001438">
    <property type="entry name" value="4pyrrol_synth_OHMeBilane_synth"/>
    <property type="match status" value="1"/>
</dbReference>
<feature type="domain" description="Porphobilinogen deaminase N-terminal" evidence="9">
    <location>
        <begin position="5"/>
        <end position="212"/>
    </location>
</feature>
<protein>
    <recommendedName>
        <fullName evidence="8">Porphobilinogen deaminase</fullName>
        <shortName evidence="8">PBG</shortName>
        <ecNumber evidence="8">2.5.1.61</ecNumber>
    </recommendedName>
    <alternativeName>
        <fullName evidence="8">Hydroxymethylbilane synthase</fullName>
        <shortName evidence="8">HMBS</shortName>
    </alternativeName>
    <alternativeName>
        <fullName evidence="8">Pre-uroporphyrinogen synthase</fullName>
    </alternativeName>
</protein>
<dbReference type="InterPro" id="IPR036803">
    <property type="entry name" value="Porphobilinogen_deaminase_C_sf"/>
</dbReference>
<feature type="modified residue" description="S-(dipyrrolylmethanemethyl)cysteine" evidence="8">
    <location>
        <position position="241"/>
    </location>
</feature>
<evidence type="ECO:0000313" key="12">
    <source>
        <dbReference type="Proteomes" id="UP000471298"/>
    </source>
</evidence>
<dbReference type="Proteomes" id="UP000471298">
    <property type="component" value="Unassembled WGS sequence"/>
</dbReference>
<dbReference type="PANTHER" id="PTHR11557">
    <property type="entry name" value="PORPHOBILINOGEN DEAMINASE"/>
    <property type="match status" value="1"/>
</dbReference>
<dbReference type="EMBL" id="WHNW01000003">
    <property type="protein sequence ID" value="MPV85873.1"/>
    <property type="molecule type" value="Genomic_DNA"/>
</dbReference>
<comment type="similarity">
    <text evidence="3 8">Belongs to the HMBS family.</text>
</comment>
<dbReference type="EC" id="2.5.1.61" evidence="8"/>
<evidence type="ECO:0000259" key="9">
    <source>
        <dbReference type="Pfam" id="PF01379"/>
    </source>
</evidence>
<evidence type="ECO:0000256" key="6">
    <source>
        <dbReference type="ARBA" id="ARBA00023244"/>
    </source>
</evidence>
<dbReference type="FunCoup" id="A0A6N7EV78">
    <property type="interactions" value="490"/>
</dbReference>
<comment type="subunit">
    <text evidence="4 8">Monomer.</text>
</comment>
<dbReference type="FunFam" id="3.40.190.10:FF:000004">
    <property type="entry name" value="Porphobilinogen deaminase"/>
    <property type="match status" value="1"/>
</dbReference>
<comment type="miscellaneous">
    <text evidence="8">The porphobilinogen subunits are added to the dipyrromethane group.</text>
</comment>
<dbReference type="CDD" id="cd13646">
    <property type="entry name" value="PBP2_EcHMBS_like"/>
    <property type="match status" value="1"/>
</dbReference>
<dbReference type="GO" id="GO:0006782">
    <property type="term" value="P:protoporphyrinogen IX biosynthetic process"/>
    <property type="evidence" value="ECO:0007669"/>
    <property type="project" value="UniProtKB-UniRule"/>
</dbReference>
<dbReference type="InterPro" id="IPR022417">
    <property type="entry name" value="Porphobilin_deaminase_N"/>
</dbReference>
<evidence type="ECO:0000256" key="3">
    <source>
        <dbReference type="ARBA" id="ARBA00005638"/>
    </source>
</evidence>
<evidence type="ECO:0000256" key="1">
    <source>
        <dbReference type="ARBA" id="ARBA00002869"/>
    </source>
</evidence>
<keyword evidence="12" id="KW-1185">Reference proteome</keyword>
<dbReference type="InterPro" id="IPR022419">
    <property type="entry name" value="Porphobilin_deaminase_cofac_BS"/>
</dbReference>
<evidence type="ECO:0000256" key="8">
    <source>
        <dbReference type="HAMAP-Rule" id="MF_00260"/>
    </source>
</evidence>
<comment type="catalytic activity">
    <reaction evidence="7 8">
        <text>4 porphobilinogen + H2O = hydroxymethylbilane + 4 NH4(+)</text>
        <dbReference type="Rhea" id="RHEA:13185"/>
        <dbReference type="ChEBI" id="CHEBI:15377"/>
        <dbReference type="ChEBI" id="CHEBI:28938"/>
        <dbReference type="ChEBI" id="CHEBI:57845"/>
        <dbReference type="ChEBI" id="CHEBI:58126"/>
        <dbReference type="EC" id="2.5.1.61"/>
    </reaction>
</comment>
<dbReference type="AlphaFoldDB" id="A0A6N7EV78"/>
<dbReference type="FunFam" id="3.40.190.10:FF:000005">
    <property type="entry name" value="Porphobilinogen deaminase"/>
    <property type="match status" value="1"/>
</dbReference>
<dbReference type="Pfam" id="PF01379">
    <property type="entry name" value="Porphobil_deam"/>
    <property type="match status" value="1"/>
</dbReference>
<dbReference type="PROSITE" id="PS00533">
    <property type="entry name" value="PORPHOBILINOGEN_DEAM"/>
    <property type="match status" value="1"/>
</dbReference>
<name>A0A6N7EV78_9GAMM</name>
<dbReference type="SUPFAM" id="SSF53850">
    <property type="entry name" value="Periplasmic binding protein-like II"/>
    <property type="match status" value="1"/>
</dbReference>
<organism evidence="11 12">
    <name type="scientific">Ostreibacterium oceani</name>
    <dbReference type="NCBI Taxonomy" id="2654998"/>
    <lineage>
        <taxon>Bacteria</taxon>
        <taxon>Pseudomonadati</taxon>
        <taxon>Pseudomonadota</taxon>
        <taxon>Gammaproteobacteria</taxon>
        <taxon>Cardiobacteriales</taxon>
        <taxon>Ostreibacteriaceae</taxon>
        <taxon>Ostreibacterium</taxon>
    </lineage>
</organism>